<name>F0WT08_9STRA</name>
<dbReference type="HOGENOM" id="CLU_2692938_0_0_1"/>
<protein>
    <submittedName>
        <fullName evidence="1">AlNc14C242G9498 protein</fullName>
    </submittedName>
</protein>
<organism evidence="1">
    <name type="scientific">Albugo laibachii Nc14</name>
    <dbReference type="NCBI Taxonomy" id="890382"/>
    <lineage>
        <taxon>Eukaryota</taxon>
        <taxon>Sar</taxon>
        <taxon>Stramenopiles</taxon>
        <taxon>Oomycota</taxon>
        <taxon>Peronosporomycetes</taxon>
        <taxon>Albuginales</taxon>
        <taxon>Albuginaceae</taxon>
        <taxon>Albugo</taxon>
    </lineage>
</organism>
<dbReference type="AlphaFoldDB" id="F0WT08"/>
<proteinExistence type="predicted"/>
<dbReference type="EMBL" id="FR824287">
    <property type="protein sequence ID" value="CCA24493.1"/>
    <property type="molecule type" value="Genomic_DNA"/>
</dbReference>
<reference evidence="1" key="1">
    <citation type="journal article" date="2011" name="PLoS Biol.">
        <title>Gene gain and loss during evolution of obligate parasitism in the white rust pathogen of Arabidopsis thaliana.</title>
        <authorList>
            <person name="Kemen E."/>
            <person name="Gardiner A."/>
            <person name="Schultz-Larsen T."/>
            <person name="Kemen A.C."/>
            <person name="Balmuth A.L."/>
            <person name="Robert-Seilaniantz A."/>
            <person name="Bailey K."/>
            <person name="Holub E."/>
            <person name="Studholme D.J."/>
            <person name="Maclean D."/>
            <person name="Jones J.D."/>
        </authorList>
    </citation>
    <scope>NUCLEOTIDE SEQUENCE</scope>
</reference>
<gene>
    <name evidence="1" type="primary">AlNc14C242G9498</name>
    <name evidence="1" type="ORF">ALNC14_106370</name>
</gene>
<sequence>MLSSKLHARTVTPNRGENIISSHREADQLPLYCRECEDIVRVTLRSACESIGTLFLPYLCCCNLGLSVRRLSKL</sequence>
<evidence type="ECO:0000313" key="1">
    <source>
        <dbReference type="EMBL" id="CCA24493.1"/>
    </source>
</evidence>
<accession>F0WT08</accession>
<reference evidence="1" key="2">
    <citation type="submission" date="2011-02" db="EMBL/GenBank/DDBJ databases">
        <authorList>
            <person name="MacLean D."/>
        </authorList>
    </citation>
    <scope>NUCLEOTIDE SEQUENCE</scope>
</reference>